<accession>A0A9D1KG00</accession>
<feature type="domain" description="AB hydrolase-1" evidence="1">
    <location>
        <begin position="37"/>
        <end position="256"/>
    </location>
</feature>
<comment type="caution">
    <text evidence="2">The sequence shown here is derived from an EMBL/GenBank/DDBJ whole genome shotgun (WGS) entry which is preliminary data.</text>
</comment>
<dbReference type="InterPro" id="IPR050266">
    <property type="entry name" value="AB_hydrolase_sf"/>
</dbReference>
<reference evidence="2" key="1">
    <citation type="submission" date="2020-10" db="EMBL/GenBank/DDBJ databases">
        <authorList>
            <person name="Gilroy R."/>
        </authorList>
    </citation>
    <scope>NUCLEOTIDE SEQUENCE</scope>
    <source>
        <strain evidence="2">CHK123-3438</strain>
    </source>
</reference>
<dbReference type="InterPro" id="IPR000073">
    <property type="entry name" value="AB_hydrolase_1"/>
</dbReference>
<dbReference type="SUPFAM" id="SSF53474">
    <property type="entry name" value="alpha/beta-Hydrolases"/>
    <property type="match status" value="1"/>
</dbReference>
<keyword evidence="2" id="KW-0378">Hydrolase</keyword>
<evidence type="ECO:0000259" key="1">
    <source>
        <dbReference type="Pfam" id="PF12697"/>
    </source>
</evidence>
<evidence type="ECO:0000313" key="2">
    <source>
        <dbReference type="EMBL" id="HIT42250.1"/>
    </source>
</evidence>
<dbReference type="PANTHER" id="PTHR43798">
    <property type="entry name" value="MONOACYLGLYCEROL LIPASE"/>
    <property type="match status" value="1"/>
</dbReference>
<organism evidence="2 3">
    <name type="scientific">Candidatus Caccovicinus merdipullorum</name>
    <dbReference type="NCBI Taxonomy" id="2840724"/>
    <lineage>
        <taxon>Bacteria</taxon>
        <taxon>Bacillati</taxon>
        <taxon>Bacillota</taxon>
        <taxon>Clostridia</taxon>
        <taxon>Eubacteriales</taxon>
        <taxon>Candidatus Caccovicinus</taxon>
    </lineage>
</organism>
<sequence>MSYFYCKASAETEKGCVLSDNQPKRLYYQETGKGKPVVFLHGNTASSRMFEPLLPLYEDRFRVILVDFLGNGRSDRTEAFPPDLWQDEGRQVAALLEHLKLGKACLVGCSGGAWAAINAGLMRPDLVEAVAADSFDGRTLAGDFAEKLLAERTAAKKDEQAVGFYRWCQGDDWEQVVDKDTEALVQCAERKLPLFVKPLSELKVPLLLMGSLEDTMTRNDLRQEYEAAAAETGGKVCLFARGGHPALYSNAEAAAEAICRFFESRIMEG</sequence>
<dbReference type="GO" id="GO:0016787">
    <property type="term" value="F:hydrolase activity"/>
    <property type="evidence" value="ECO:0007669"/>
    <property type="project" value="UniProtKB-KW"/>
</dbReference>
<reference evidence="2" key="2">
    <citation type="journal article" date="2021" name="PeerJ">
        <title>Extensive microbial diversity within the chicken gut microbiome revealed by metagenomics and culture.</title>
        <authorList>
            <person name="Gilroy R."/>
            <person name="Ravi A."/>
            <person name="Getino M."/>
            <person name="Pursley I."/>
            <person name="Horton D.L."/>
            <person name="Alikhan N.F."/>
            <person name="Baker D."/>
            <person name="Gharbi K."/>
            <person name="Hall N."/>
            <person name="Watson M."/>
            <person name="Adriaenssens E.M."/>
            <person name="Foster-Nyarko E."/>
            <person name="Jarju S."/>
            <person name="Secka A."/>
            <person name="Antonio M."/>
            <person name="Oren A."/>
            <person name="Chaudhuri R.R."/>
            <person name="La Ragione R."/>
            <person name="Hildebrand F."/>
            <person name="Pallen M.J."/>
        </authorList>
    </citation>
    <scope>NUCLEOTIDE SEQUENCE</scope>
    <source>
        <strain evidence="2">CHK123-3438</strain>
    </source>
</reference>
<dbReference type="AlphaFoldDB" id="A0A9D1KG00"/>
<dbReference type="InterPro" id="IPR029058">
    <property type="entry name" value="AB_hydrolase_fold"/>
</dbReference>
<dbReference type="Gene3D" id="3.40.50.1820">
    <property type="entry name" value="alpha/beta hydrolase"/>
    <property type="match status" value="1"/>
</dbReference>
<name>A0A9D1KG00_9FIRM</name>
<protein>
    <submittedName>
        <fullName evidence="2">Alpha/beta hydrolase</fullName>
    </submittedName>
</protein>
<evidence type="ECO:0000313" key="3">
    <source>
        <dbReference type="Proteomes" id="UP000886860"/>
    </source>
</evidence>
<dbReference type="Pfam" id="PF12697">
    <property type="entry name" value="Abhydrolase_6"/>
    <property type="match status" value="1"/>
</dbReference>
<dbReference type="EMBL" id="DVKS01000158">
    <property type="protein sequence ID" value="HIT42250.1"/>
    <property type="molecule type" value="Genomic_DNA"/>
</dbReference>
<gene>
    <name evidence="2" type="ORF">IAB60_09195</name>
</gene>
<dbReference type="Proteomes" id="UP000886860">
    <property type="component" value="Unassembled WGS sequence"/>
</dbReference>
<proteinExistence type="predicted"/>